<dbReference type="EMBL" id="VUJU01002309">
    <property type="protein sequence ID" value="KAF0761757.1"/>
    <property type="molecule type" value="Genomic_DNA"/>
</dbReference>
<evidence type="ECO:0000313" key="2">
    <source>
        <dbReference type="Proteomes" id="UP000478052"/>
    </source>
</evidence>
<protein>
    <submittedName>
        <fullName evidence="1">DUF4817 domain-containing protein</fullName>
    </submittedName>
</protein>
<feature type="non-terminal residue" evidence="1">
    <location>
        <position position="158"/>
    </location>
</feature>
<proteinExistence type="predicted"/>
<dbReference type="AlphaFoldDB" id="A0A6G0YUX1"/>
<keyword evidence="2" id="KW-1185">Reference proteome</keyword>
<gene>
    <name evidence="1" type="ORF">FWK35_00027417</name>
</gene>
<name>A0A6G0YUX1_APHCR</name>
<reference evidence="1 2" key="1">
    <citation type="submission" date="2019-08" db="EMBL/GenBank/DDBJ databases">
        <title>Whole genome of Aphis craccivora.</title>
        <authorList>
            <person name="Voronova N.V."/>
            <person name="Shulinski R.S."/>
            <person name="Bandarenka Y.V."/>
            <person name="Zhorov D.G."/>
            <person name="Warner D."/>
        </authorList>
    </citation>
    <scope>NUCLEOTIDE SEQUENCE [LARGE SCALE GENOMIC DNA]</scope>
    <source>
        <strain evidence="1">180601</strain>
        <tissue evidence="1">Whole Body</tissue>
    </source>
</reference>
<comment type="caution">
    <text evidence="1">The sequence shown here is derived from an EMBL/GenBank/DDBJ whole genome shotgun (WGS) entry which is preliminary data.</text>
</comment>
<sequence>EVHSGTNSENTLQVRRVCCRNLIKASDDLRTKYGPSRATCFFHYCDACEPLHNGECQKLLCEDKWEMLKNKKNIGTKQPTQKQKNPGVLKIYASAGTLYTCIRETVRDTPNPFWKFNDPRRRTKTILFPYTGVRWSSVHRYIRLTFTTNNYERGDKSG</sequence>
<organism evidence="1 2">
    <name type="scientific">Aphis craccivora</name>
    <name type="common">Cowpea aphid</name>
    <dbReference type="NCBI Taxonomy" id="307492"/>
    <lineage>
        <taxon>Eukaryota</taxon>
        <taxon>Metazoa</taxon>
        <taxon>Ecdysozoa</taxon>
        <taxon>Arthropoda</taxon>
        <taxon>Hexapoda</taxon>
        <taxon>Insecta</taxon>
        <taxon>Pterygota</taxon>
        <taxon>Neoptera</taxon>
        <taxon>Paraneoptera</taxon>
        <taxon>Hemiptera</taxon>
        <taxon>Sternorrhyncha</taxon>
        <taxon>Aphidomorpha</taxon>
        <taxon>Aphidoidea</taxon>
        <taxon>Aphididae</taxon>
        <taxon>Aphidini</taxon>
        <taxon>Aphis</taxon>
        <taxon>Aphis</taxon>
    </lineage>
</organism>
<evidence type="ECO:0000313" key="1">
    <source>
        <dbReference type="EMBL" id="KAF0761757.1"/>
    </source>
</evidence>
<accession>A0A6G0YUX1</accession>
<dbReference type="Proteomes" id="UP000478052">
    <property type="component" value="Unassembled WGS sequence"/>
</dbReference>
<feature type="non-terminal residue" evidence="1">
    <location>
        <position position="1"/>
    </location>
</feature>